<keyword evidence="2" id="KW-1185">Reference proteome</keyword>
<sequence>MSSTGGSANGQDPFSYLTSTWSEELELLDGFSSAFGIPSMVELAKEVQSLPPKKRFTNTETVVEEVFGVGDVDEPGLQDLPENVVDSLPNESKLNAMMPSFLLFLRNKVQETENAVIDRAVSDREHERSYLVLFAFLRELSSRLGELYHAANSDEPEDKDQLLSETLALNSWLILAAAGEVEQFDERILRDIFYARYYETKRHGCDPKFDPAELSFGEMRRKLVIDAVVAIYDRRDISVSRGAELAAVSIEQFERILEAAGISPNYGPESGAELNDGPTLSK</sequence>
<proteinExistence type="predicted"/>
<gene>
    <name evidence="1" type="ORF">NDI56_10115</name>
</gene>
<reference evidence="1 2" key="1">
    <citation type="submission" date="2022-06" db="EMBL/GenBank/DDBJ databases">
        <title>Haloarcula sp. a new haloarchaeum isolate from saline soil.</title>
        <authorList>
            <person name="Strakova D."/>
            <person name="Galisteo C."/>
            <person name="Sanchez-Porro C."/>
            <person name="Ventosa A."/>
        </authorList>
    </citation>
    <scope>NUCLEOTIDE SEQUENCE [LARGE SCALE GENOMIC DNA]</scope>
    <source>
        <strain evidence="1 2">S1CR25-12</strain>
    </source>
</reference>
<protein>
    <submittedName>
        <fullName evidence="1">UPF0175 family protein</fullName>
    </submittedName>
</protein>
<dbReference type="Proteomes" id="UP001259659">
    <property type="component" value="Unassembled WGS sequence"/>
</dbReference>
<evidence type="ECO:0000313" key="2">
    <source>
        <dbReference type="Proteomes" id="UP001259659"/>
    </source>
</evidence>
<comment type="caution">
    <text evidence="1">The sequence shown here is derived from an EMBL/GenBank/DDBJ whole genome shotgun (WGS) entry which is preliminary data.</text>
</comment>
<accession>A0ABU2FC29</accession>
<evidence type="ECO:0000313" key="1">
    <source>
        <dbReference type="EMBL" id="MDS0259747.1"/>
    </source>
</evidence>
<dbReference type="EMBL" id="JAMQON010000002">
    <property type="protein sequence ID" value="MDS0259747.1"/>
    <property type="molecule type" value="Genomic_DNA"/>
</dbReference>
<dbReference type="RefSeq" id="WP_310919388.1">
    <property type="nucleotide sequence ID" value="NZ_JAMQON010000002.1"/>
</dbReference>
<organism evidence="1 2">
    <name type="scientific">Haloarcula saliterrae</name>
    <dbReference type="NCBI Taxonomy" id="2950534"/>
    <lineage>
        <taxon>Archaea</taxon>
        <taxon>Methanobacteriati</taxon>
        <taxon>Methanobacteriota</taxon>
        <taxon>Stenosarchaea group</taxon>
        <taxon>Halobacteria</taxon>
        <taxon>Halobacteriales</taxon>
        <taxon>Haloarculaceae</taxon>
        <taxon>Haloarcula</taxon>
    </lineage>
</organism>
<name>A0ABU2FC29_9EURY</name>